<organism evidence="2 3">
    <name type="scientific">Aminivibrio pyruvatiphilus</name>
    <dbReference type="NCBI Taxonomy" id="1005740"/>
    <lineage>
        <taxon>Bacteria</taxon>
        <taxon>Thermotogati</taxon>
        <taxon>Synergistota</taxon>
        <taxon>Synergistia</taxon>
        <taxon>Synergistales</taxon>
        <taxon>Aminobacteriaceae</taxon>
        <taxon>Aminivibrio</taxon>
    </lineage>
</organism>
<dbReference type="PANTHER" id="PTHR42941">
    <property type="entry name" value="SLL1037 PROTEIN"/>
    <property type="match status" value="1"/>
</dbReference>
<keyword evidence="3" id="KW-1185">Reference proteome</keyword>
<gene>
    <name evidence="2" type="ORF">C8D99_101125</name>
</gene>
<dbReference type="RefSeq" id="WP_133955291.1">
    <property type="nucleotide sequence ID" value="NZ_SORI01000001.1"/>
</dbReference>
<dbReference type="Gene3D" id="3.40.190.10">
    <property type="entry name" value="Periplasmic binding protein-like II"/>
    <property type="match status" value="2"/>
</dbReference>
<protein>
    <recommendedName>
        <fullName evidence="4">TRAP transporter TAXI family solute receptor</fullName>
    </recommendedName>
</protein>
<dbReference type="SUPFAM" id="SSF53850">
    <property type="entry name" value="Periplasmic binding protein-like II"/>
    <property type="match status" value="1"/>
</dbReference>
<name>A0A4R8MG88_9BACT</name>
<evidence type="ECO:0000313" key="2">
    <source>
        <dbReference type="EMBL" id="TDY64979.1"/>
    </source>
</evidence>
<sequence>MKKGIRVLALFGLAVIFTASAAFAAPQQLTMGTGGTAGTYYPFGGAMSQIISDNSNGTVNITAQSTGASIENINLLAAGDVDLIIVQNDLSDYAVNGTEFFKDRKIGNLTAIARLYPETIHVVASKASGIKTFADFKGKNISVGAPGSGNEANARQIFDVYGLTYDDIKPHFISYAETTDHFKDRLVDAFLYTTGTPNPSIQDISTLQDIVFVPIDGEMRNKLIEKYPFFAKDVLPGKTYRGQDEPVETVAVQAILAARKELSEEVVYTITKALFSNLEALGNAHHKGKSVKISQALDGISVPVHPGAVKFYKEVGLMK</sequence>
<dbReference type="AlphaFoldDB" id="A0A4R8MG88"/>
<dbReference type="Proteomes" id="UP000295066">
    <property type="component" value="Unassembled WGS sequence"/>
</dbReference>
<feature type="chain" id="PRO_5020471783" description="TRAP transporter TAXI family solute receptor" evidence="1">
    <location>
        <begin position="25"/>
        <end position="319"/>
    </location>
</feature>
<evidence type="ECO:0008006" key="4">
    <source>
        <dbReference type="Google" id="ProtNLM"/>
    </source>
</evidence>
<keyword evidence="1" id="KW-0732">Signal</keyword>
<comment type="caution">
    <text evidence="2">The sequence shown here is derived from an EMBL/GenBank/DDBJ whole genome shotgun (WGS) entry which is preliminary data.</text>
</comment>
<dbReference type="InterPro" id="IPR011852">
    <property type="entry name" value="TRAP_TAXI"/>
</dbReference>
<accession>A0A4R8MG88</accession>
<feature type="signal peptide" evidence="1">
    <location>
        <begin position="1"/>
        <end position="24"/>
    </location>
</feature>
<evidence type="ECO:0000256" key="1">
    <source>
        <dbReference type="SAM" id="SignalP"/>
    </source>
</evidence>
<proteinExistence type="predicted"/>
<dbReference type="CDD" id="cd13567">
    <property type="entry name" value="PBP2_TtGluBP"/>
    <property type="match status" value="1"/>
</dbReference>
<dbReference type="PANTHER" id="PTHR42941:SF1">
    <property type="entry name" value="SLL1037 PROTEIN"/>
    <property type="match status" value="1"/>
</dbReference>
<dbReference type="OrthoDB" id="9776669at2"/>
<evidence type="ECO:0000313" key="3">
    <source>
        <dbReference type="Proteomes" id="UP000295066"/>
    </source>
</evidence>
<dbReference type="EMBL" id="SORI01000001">
    <property type="protein sequence ID" value="TDY64979.1"/>
    <property type="molecule type" value="Genomic_DNA"/>
</dbReference>
<reference evidence="2 3" key="1">
    <citation type="submission" date="2019-03" db="EMBL/GenBank/DDBJ databases">
        <title>Genomic Encyclopedia of Type Strains, Phase IV (KMG-IV): sequencing the most valuable type-strain genomes for metagenomic binning, comparative biology and taxonomic classification.</title>
        <authorList>
            <person name="Goeker M."/>
        </authorList>
    </citation>
    <scope>NUCLEOTIDE SEQUENCE [LARGE SCALE GENOMIC DNA]</scope>
    <source>
        <strain evidence="2 3">DSM 25964</strain>
    </source>
</reference>
<dbReference type="NCBIfam" id="TIGR02122">
    <property type="entry name" value="TRAP_TAXI"/>
    <property type="match status" value="1"/>
</dbReference>
<dbReference type="Pfam" id="PF16868">
    <property type="entry name" value="NMT1_3"/>
    <property type="match status" value="1"/>
</dbReference>